<dbReference type="Gene3D" id="3.90.132.10">
    <property type="entry name" value="Leishmanolysin , domain 2"/>
    <property type="match status" value="1"/>
</dbReference>
<evidence type="ECO:0000256" key="11">
    <source>
        <dbReference type="ARBA" id="ARBA00023136"/>
    </source>
</evidence>
<evidence type="ECO:0000256" key="7">
    <source>
        <dbReference type="ARBA" id="ARBA00022801"/>
    </source>
</evidence>
<evidence type="ECO:0000256" key="9">
    <source>
        <dbReference type="ARBA" id="ARBA00022989"/>
    </source>
</evidence>
<keyword evidence="9 15" id="KW-1133">Transmembrane helix</keyword>
<dbReference type="GeneID" id="117350248"/>
<feature type="binding site" evidence="13">
    <location>
        <position position="336"/>
    </location>
    <ligand>
        <name>Zn(2+)</name>
        <dbReference type="ChEBI" id="CHEBI:29105"/>
        <note>catalytic</note>
    </ligand>
</feature>
<dbReference type="GO" id="GO:0046872">
    <property type="term" value="F:metal ion binding"/>
    <property type="evidence" value="ECO:0007669"/>
    <property type="project" value="UniProtKB-KW"/>
</dbReference>
<evidence type="ECO:0000256" key="14">
    <source>
        <dbReference type="RuleBase" id="RU366077"/>
    </source>
</evidence>
<keyword evidence="11 15" id="KW-0472">Membrane</keyword>
<evidence type="ECO:0000256" key="12">
    <source>
        <dbReference type="PIRSR" id="PIRSR601577-1"/>
    </source>
</evidence>
<evidence type="ECO:0000256" key="4">
    <source>
        <dbReference type="ARBA" id="ARBA00022692"/>
    </source>
</evidence>
<comment type="cofactor">
    <cofactor evidence="13 14">
        <name>Zn(2+)</name>
        <dbReference type="ChEBI" id="CHEBI:29105"/>
    </cofactor>
    <text evidence="13 14">Binds 1 zinc ion per subunit.</text>
</comment>
<dbReference type="FunFam" id="3.90.132.10:FF:000002">
    <property type="entry name" value="Leishmanolysin like peptidase 2"/>
    <property type="match status" value="1"/>
</dbReference>
<evidence type="ECO:0000256" key="15">
    <source>
        <dbReference type="SAM" id="Phobius"/>
    </source>
</evidence>
<dbReference type="PANTHER" id="PTHR10942">
    <property type="entry name" value="LEISHMANOLYSIN-LIKE PEPTIDASE"/>
    <property type="match status" value="1"/>
</dbReference>
<dbReference type="RefSeq" id="XP_033780302.1">
    <property type="nucleotide sequence ID" value="XM_033924411.1"/>
</dbReference>
<feature type="active site" evidence="12">
    <location>
        <position position="253"/>
    </location>
</feature>
<keyword evidence="3 14" id="KW-0645">Protease</keyword>
<dbReference type="PANTHER" id="PTHR10942:SF6">
    <property type="entry name" value="CILIATED LEFT-RIGHT ORGANIZER METALLOPEPTIDASE"/>
    <property type="match status" value="1"/>
</dbReference>
<evidence type="ECO:0000256" key="8">
    <source>
        <dbReference type="ARBA" id="ARBA00022833"/>
    </source>
</evidence>
<keyword evidence="16" id="KW-1185">Reference proteome</keyword>
<evidence type="ECO:0000256" key="1">
    <source>
        <dbReference type="ARBA" id="ARBA00004479"/>
    </source>
</evidence>
<keyword evidence="6 14" id="KW-0732">Signal</keyword>
<evidence type="ECO:0000313" key="16">
    <source>
        <dbReference type="Proteomes" id="UP000515159"/>
    </source>
</evidence>
<dbReference type="InterPro" id="IPR001577">
    <property type="entry name" value="Peptidase_M8"/>
</dbReference>
<proteinExistence type="inferred from homology"/>
<feature type="chain" id="PRO_5028521445" description="Leishmanolysin-like peptidase" evidence="14">
    <location>
        <begin position="25"/>
        <end position="712"/>
    </location>
</feature>
<dbReference type="Gene3D" id="3.10.170.20">
    <property type="match status" value="1"/>
</dbReference>
<dbReference type="GO" id="GO:0005737">
    <property type="term" value="C:cytoplasm"/>
    <property type="evidence" value="ECO:0007669"/>
    <property type="project" value="TreeGrafter"/>
</dbReference>
<dbReference type="FunCoup" id="A0A6P8NV79">
    <property type="interactions" value="14"/>
</dbReference>
<keyword evidence="4 15" id="KW-0812">Transmembrane</keyword>
<accession>A0A6P8NV79</accession>
<gene>
    <name evidence="17" type="primary">LMLN2</name>
</gene>
<dbReference type="GO" id="GO:0004222">
    <property type="term" value="F:metalloendopeptidase activity"/>
    <property type="evidence" value="ECO:0007669"/>
    <property type="project" value="UniProtKB-UniRule"/>
</dbReference>
<dbReference type="CTD" id="100128908"/>
<dbReference type="Proteomes" id="UP000515159">
    <property type="component" value="Chromosome 16"/>
</dbReference>
<feature type="transmembrane region" description="Helical" evidence="15">
    <location>
        <begin position="673"/>
        <end position="694"/>
    </location>
</feature>
<dbReference type="GO" id="GO:0007155">
    <property type="term" value="P:cell adhesion"/>
    <property type="evidence" value="ECO:0007669"/>
    <property type="project" value="InterPro"/>
</dbReference>
<dbReference type="SUPFAM" id="SSF55486">
    <property type="entry name" value="Metalloproteases ('zincins'), catalytic domain"/>
    <property type="match status" value="1"/>
</dbReference>
<dbReference type="EC" id="3.4.24.-" evidence="14"/>
<organism evidence="16 17">
    <name type="scientific">Geotrypetes seraphini</name>
    <name type="common">Gaboon caecilian</name>
    <name type="synonym">Caecilia seraphini</name>
    <dbReference type="NCBI Taxonomy" id="260995"/>
    <lineage>
        <taxon>Eukaryota</taxon>
        <taxon>Metazoa</taxon>
        <taxon>Chordata</taxon>
        <taxon>Craniata</taxon>
        <taxon>Vertebrata</taxon>
        <taxon>Euteleostomi</taxon>
        <taxon>Amphibia</taxon>
        <taxon>Gymnophiona</taxon>
        <taxon>Geotrypetes</taxon>
    </lineage>
</organism>
<protein>
    <recommendedName>
        <fullName evidence="14">Leishmanolysin-like peptidase</fullName>
        <ecNumber evidence="14">3.4.24.-</ecNumber>
    </recommendedName>
</protein>
<sequence>MLSVRPRAKHASHTFLSLLTFSLAASSCIHDAVQREVNVVHLHPFSPPDVQRLGRRAPRALSQPQHLPIRIRTWYPPAQTVELSTQQKDHLEAALREVTQTIAGVLAVNPVPGRLRLTRDIKKYCRSVWRNATAENHNRCGYLNPNYHSETCLEVTIPDDHLAGLSIWPEHGSVPREVVKHDGAGVPDADFLLYLKVANTEKCNQEPSVIAYASYCQLDPTDRPVAGAIVFCHARLASNTLDHQDIVQVSLHEVFHTLGFSRGLFSKWKDCSHAPSAGVNCSSRARITNTDEMGQIRIFTPAIIQKMGEHLGVQEQWLGAPLENKDATAPGLPSSHWEARVLQGSLMLATLAPVHLTQLDDITLAAFRDMGWYQVNTSAGKRLVWGRGAGPTFGQTMTCKNSTSGYFCTGNGSGCHYLHLDKGTCSSDEFLDGCKMYKPLTVGSECWKAENAAKAEPGYGEFYHKSSRCFFSTLIKENASAVTMTGRCYRHRCIAENTYQVQVEGTAWLNCPAGESIQVPGYHGLLLCPDQRLCQDFHDTGTPSILEDSPGSAVTEDMLGQKVFTFQMHFQGPAVDRTHWGQLITALTKALADSSTIPRCHFQHPTLTPSLLFTVELWVSEACVEPQAGMLHHKLDQTFHGPWVYSEKSYTPVSTKFVEDIDPTAPAKHLVTALPYVIVSILLLLLTVIGAFAYQQHRAAGQRVGDASRIPV</sequence>
<dbReference type="Gene3D" id="2.30.34.10">
    <property type="entry name" value="Leishmanolysin domain 4"/>
    <property type="match status" value="1"/>
</dbReference>
<dbReference type="Pfam" id="PF01457">
    <property type="entry name" value="Peptidase_M8"/>
    <property type="match status" value="1"/>
</dbReference>
<evidence type="ECO:0000256" key="13">
    <source>
        <dbReference type="PIRSR" id="PIRSR601577-2"/>
    </source>
</evidence>
<evidence type="ECO:0000256" key="2">
    <source>
        <dbReference type="ARBA" id="ARBA00005860"/>
    </source>
</evidence>
<feature type="binding site" evidence="13">
    <location>
        <position position="252"/>
    </location>
    <ligand>
        <name>Zn(2+)</name>
        <dbReference type="ChEBI" id="CHEBI:29105"/>
        <note>catalytic</note>
    </ligand>
</feature>
<dbReference type="OrthoDB" id="527990at2759"/>
<keyword evidence="7 14" id="KW-0378">Hydrolase</keyword>
<evidence type="ECO:0000256" key="10">
    <source>
        <dbReference type="ARBA" id="ARBA00023049"/>
    </source>
</evidence>
<dbReference type="InParanoid" id="A0A6P8NV79"/>
<comment type="subcellular location">
    <subcellularLocation>
        <location evidence="1">Membrane</location>
        <topology evidence="1">Single-pass type I membrane protein</topology>
    </subcellularLocation>
</comment>
<dbReference type="AlphaFoldDB" id="A0A6P8NV79"/>
<dbReference type="PROSITE" id="PS51257">
    <property type="entry name" value="PROKAR_LIPOPROTEIN"/>
    <property type="match status" value="1"/>
</dbReference>
<evidence type="ECO:0000256" key="5">
    <source>
        <dbReference type="ARBA" id="ARBA00022723"/>
    </source>
</evidence>
<dbReference type="GO" id="GO:0006508">
    <property type="term" value="P:proteolysis"/>
    <property type="evidence" value="ECO:0007669"/>
    <property type="project" value="UniProtKB-KW"/>
</dbReference>
<keyword evidence="10 13" id="KW-0482">Metalloprotease</keyword>
<reference evidence="17" key="1">
    <citation type="submission" date="2025-08" db="UniProtKB">
        <authorList>
            <consortium name="RefSeq"/>
        </authorList>
    </citation>
    <scope>IDENTIFICATION</scope>
</reference>
<dbReference type="KEGG" id="gsh:117350248"/>
<feature type="signal peptide" evidence="14">
    <location>
        <begin position="1"/>
        <end position="24"/>
    </location>
</feature>
<evidence type="ECO:0000256" key="3">
    <source>
        <dbReference type="ARBA" id="ARBA00022670"/>
    </source>
</evidence>
<keyword evidence="5 13" id="KW-0479">Metal-binding</keyword>
<feature type="binding site" evidence="13">
    <location>
        <position position="256"/>
    </location>
    <ligand>
        <name>Zn(2+)</name>
        <dbReference type="ChEBI" id="CHEBI:29105"/>
        <note>catalytic</note>
    </ligand>
</feature>
<dbReference type="GO" id="GO:0016020">
    <property type="term" value="C:membrane"/>
    <property type="evidence" value="ECO:0007669"/>
    <property type="project" value="UniProtKB-SubCell"/>
</dbReference>
<evidence type="ECO:0000256" key="6">
    <source>
        <dbReference type="ARBA" id="ARBA00022729"/>
    </source>
</evidence>
<keyword evidence="8 13" id="KW-0862">Zinc</keyword>
<name>A0A6P8NV79_GEOSA</name>
<comment type="similarity">
    <text evidence="2 14">Belongs to the peptidase M8 family.</text>
</comment>
<evidence type="ECO:0000313" key="17">
    <source>
        <dbReference type="RefSeq" id="XP_033780302.1"/>
    </source>
</evidence>